<dbReference type="RefSeq" id="WP_036079151.1">
    <property type="nucleotide sequence ID" value="NZ_AVCW01000004.1"/>
</dbReference>
<protein>
    <submittedName>
        <fullName evidence="1">Uncharacterized protein</fullName>
    </submittedName>
</protein>
<dbReference type="Proteomes" id="UP000030487">
    <property type="component" value="Unassembled WGS sequence"/>
</dbReference>
<sequence length="195" mass="23538">MSLENIIDCICKEATNKDSKKLEELLEQLYDYESAKILDIYPYQIKSNKKYSQVEVFFDKLEMVDFQEKTQDYHSYQKSLEKFERFFELMWLKSSEFYYIPEPLYKDQLYYKVYENEWNKIIPKDLTEGILLKIDEYTILISLIKLAVSDHLHLHIILPEENMVFSGNELAFLIYSQRNLELFEKIANTEGLYIR</sequence>
<organism evidence="1 2">
    <name type="scientific">Lysinibacillus boronitolerans JCM 21713 = 10a = NBRC 103108</name>
    <dbReference type="NCBI Taxonomy" id="1294264"/>
    <lineage>
        <taxon>Bacteria</taxon>
        <taxon>Bacillati</taxon>
        <taxon>Bacillota</taxon>
        <taxon>Bacilli</taxon>
        <taxon>Bacillales</taxon>
        <taxon>Bacillaceae</taxon>
        <taxon>Lysinibacillus</taxon>
    </lineage>
</organism>
<reference evidence="1 2" key="1">
    <citation type="submission" date="2014-02" db="EMBL/GenBank/DDBJ databases">
        <title>Draft genome sequence of Lysinibacillus boronitolerans NBRC 103108.</title>
        <authorList>
            <person name="Zhang F."/>
            <person name="Wang G."/>
            <person name="Zhang L."/>
        </authorList>
    </citation>
    <scope>NUCLEOTIDE SEQUENCE [LARGE SCALE GENOMIC DNA]</scope>
    <source>
        <strain evidence="1 2">NBRC 103108</strain>
    </source>
</reference>
<evidence type="ECO:0000313" key="1">
    <source>
        <dbReference type="EMBL" id="KGR83078.1"/>
    </source>
</evidence>
<dbReference type="EMBL" id="JPVR01000078">
    <property type="protein sequence ID" value="KGR83078.1"/>
    <property type="molecule type" value="Genomic_DNA"/>
</dbReference>
<keyword evidence="2" id="KW-1185">Reference proteome</keyword>
<name>A0ABR4XWF1_9BACI</name>
<evidence type="ECO:0000313" key="2">
    <source>
        <dbReference type="Proteomes" id="UP000030487"/>
    </source>
</evidence>
<gene>
    <name evidence="1" type="ORF">CD31_16950</name>
</gene>
<proteinExistence type="predicted"/>
<accession>A0ABR4XWF1</accession>
<comment type="caution">
    <text evidence="1">The sequence shown here is derived from an EMBL/GenBank/DDBJ whole genome shotgun (WGS) entry which is preliminary data.</text>
</comment>